<keyword evidence="6" id="KW-0479">Metal-binding</keyword>
<dbReference type="EC" id="2.7.1.180" evidence="2"/>
<sequence>MGMPMSIHLRGDDLARPEVEKAVATAYALLARMDEIFSTWSPDSQVSRLRRGELALSDCDPLVHQAARIGGQAEELTSGAFTTLLPDADGMPRFDPAGLVKGWAVDLAGDELRGLPGVSWCINAGGDVRAGRHQHVPPTGEDAMAWRIGIENPYDRSQIARVVPLTDGAVATSGTAARGAHLFDPHTRQAVGRPGSTSVVGPDLLWSDIWATALFVGGATTRAAFAEHPAYEVVDL</sequence>
<protein>
    <recommendedName>
        <fullName evidence="3">FAD:protein FMN transferase</fullName>
        <ecNumber evidence="2">2.7.1.180</ecNumber>
    </recommendedName>
    <alternativeName>
        <fullName evidence="9">Flavin transferase</fullName>
    </alternativeName>
</protein>
<evidence type="ECO:0000256" key="1">
    <source>
        <dbReference type="ARBA" id="ARBA00001946"/>
    </source>
</evidence>
<evidence type="ECO:0000256" key="4">
    <source>
        <dbReference type="ARBA" id="ARBA00022630"/>
    </source>
</evidence>
<dbReference type="AlphaFoldDB" id="A0A934X4N5"/>
<keyword evidence="4" id="KW-0285">Flavoprotein</keyword>
<dbReference type="InterPro" id="IPR003374">
    <property type="entry name" value="ApbE-like_sf"/>
</dbReference>
<dbReference type="InterPro" id="IPR024932">
    <property type="entry name" value="ApbE"/>
</dbReference>
<proteinExistence type="predicted"/>
<evidence type="ECO:0000256" key="9">
    <source>
        <dbReference type="ARBA" id="ARBA00031306"/>
    </source>
</evidence>
<dbReference type="Gene3D" id="3.10.520.10">
    <property type="entry name" value="ApbE-like domains"/>
    <property type="match status" value="2"/>
</dbReference>
<gene>
    <name evidence="11" type="ORF">IPF40_04470</name>
</gene>
<dbReference type="EMBL" id="JADIXZ010000003">
    <property type="protein sequence ID" value="MBK6300330.1"/>
    <property type="molecule type" value="Genomic_DNA"/>
</dbReference>
<evidence type="ECO:0000313" key="11">
    <source>
        <dbReference type="EMBL" id="MBK6300330.1"/>
    </source>
</evidence>
<accession>A0A934X4N5</accession>
<reference evidence="11 12" key="1">
    <citation type="submission" date="2020-10" db="EMBL/GenBank/DDBJ databases">
        <title>Connecting structure to function with the recovery of over 1000 high-quality activated sludge metagenome-assembled genomes encoding full-length rRNA genes using long-read sequencing.</title>
        <authorList>
            <person name="Singleton C.M."/>
            <person name="Petriglieri F."/>
            <person name="Kristensen J.M."/>
            <person name="Kirkegaard R.H."/>
            <person name="Michaelsen T.Y."/>
            <person name="Andersen M.H."/>
            <person name="Karst S.M."/>
            <person name="Dueholm M.S."/>
            <person name="Nielsen P.H."/>
            <person name="Albertsen M."/>
        </authorList>
    </citation>
    <scope>NUCLEOTIDE SEQUENCE [LARGE SCALE GENOMIC DNA]</scope>
    <source>
        <strain evidence="11">AalE_18-Q3-R2-46_BAT3C.188</strain>
    </source>
</reference>
<dbReference type="GO" id="GO:0016740">
    <property type="term" value="F:transferase activity"/>
    <property type="evidence" value="ECO:0007669"/>
    <property type="project" value="UniProtKB-KW"/>
</dbReference>
<dbReference type="Proteomes" id="UP000718281">
    <property type="component" value="Unassembled WGS sequence"/>
</dbReference>
<evidence type="ECO:0000256" key="7">
    <source>
        <dbReference type="ARBA" id="ARBA00022827"/>
    </source>
</evidence>
<name>A0A934X4N5_9MICO</name>
<organism evidence="11 12">
    <name type="scientific">Candidatus Phosphoribacter hodrii</name>
    <dbReference type="NCBI Taxonomy" id="2953743"/>
    <lineage>
        <taxon>Bacteria</taxon>
        <taxon>Bacillati</taxon>
        <taxon>Actinomycetota</taxon>
        <taxon>Actinomycetes</taxon>
        <taxon>Micrococcales</taxon>
        <taxon>Dermatophilaceae</taxon>
        <taxon>Candidatus Phosphoribacter</taxon>
    </lineage>
</organism>
<evidence type="ECO:0000313" key="12">
    <source>
        <dbReference type="Proteomes" id="UP000718281"/>
    </source>
</evidence>
<keyword evidence="8" id="KW-0460">Magnesium</keyword>
<comment type="cofactor">
    <cofactor evidence="1">
        <name>Mg(2+)</name>
        <dbReference type="ChEBI" id="CHEBI:18420"/>
    </cofactor>
</comment>
<comment type="catalytic activity">
    <reaction evidence="10">
        <text>L-threonyl-[protein] + FAD = FMN-L-threonyl-[protein] + AMP + H(+)</text>
        <dbReference type="Rhea" id="RHEA:36847"/>
        <dbReference type="Rhea" id="RHEA-COMP:11060"/>
        <dbReference type="Rhea" id="RHEA-COMP:11061"/>
        <dbReference type="ChEBI" id="CHEBI:15378"/>
        <dbReference type="ChEBI" id="CHEBI:30013"/>
        <dbReference type="ChEBI" id="CHEBI:57692"/>
        <dbReference type="ChEBI" id="CHEBI:74257"/>
        <dbReference type="ChEBI" id="CHEBI:456215"/>
        <dbReference type="EC" id="2.7.1.180"/>
    </reaction>
</comment>
<evidence type="ECO:0000256" key="6">
    <source>
        <dbReference type="ARBA" id="ARBA00022723"/>
    </source>
</evidence>
<keyword evidence="7" id="KW-0274">FAD</keyword>
<dbReference type="GO" id="GO:0046872">
    <property type="term" value="F:metal ion binding"/>
    <property type="evidence" value="ECO:0007669"/>
    <property type="project" value="UniProtKB-KW"/>
</dbReference>
<keyword evidence="5 11" id="KW-0808">Transferase</keyword>
<dbReference type="PANTHER" id="PTHR30040:SF2">
    <property type="entry name" value="FAD:PROTEIN FMN TRANSFERASE"/>
    <property type="match status" value="1"/>
</dbReference>
<comment type="caution">
    <text evidence="11">The sequence shown here is derived from an EMBL/GenBank/DDBJ whole genome shotgun (WGS) entry which is preliminary data.</text>
</comment>
<dbReference type="PANTHER" id="PTHR30040">
    <property type="entry name" value="THIAMINE BIOSYNTHESIS LIPOPROTEIN APBE"/>
    <property type="match status" value="1"/>
</dbReference>
<evidence type="ECO:0000256" key="8">
    <source>
        <dbReference type="ARBA" id="ARBA00022842"/>
    </source>
</evidence>
<evidence type="ECO:0000256" key="2">
    <source>
        <dbReference type="ARBA" id="ARBA00011955"/>
    </source>
</evidence>
<evidence type="ECO:0000256" key="3">
    <source>
        <dbReference type="ARBA" id="ARBA00016337"/>
    </source>
</evidence>
<evidence type="ECO:0000256" key="5">
    <source>
        <dbReference type="ARBA" id="ARBA00022679"/>
    </source>
</evidence>
<dbReference type="Pfam" id="PF02424">
    <property type="entry name" value="ApbE"/>
    <property type="match status" value="1"/>
</dbReference>
<dbReference type="SUPFAM" id="SSF143631">
    <property type="entry name" value="ApbE-like"/>
    <property type="match status" value="1"/>
</dbReference>
<evidence type="ECO:0000256" key="10">
    <source>
        <dbReference type="ARBA" id="ARBA00048540"/>
    </source>
</evidence>